<evidence type="ECO:0000313" key="1">
    <source>
        <dbReference type="EMBL" id="CAJ0695164.1"/>
    </source>
</evidence>
<organism evidence="1 3">
    <name type="scientific">Ralstonia mannitolilytica</name>
    <dbReference type="NCBI Taxonomy" id="105219"/>
    <lineage>
        <taxon>Bacteria</taxon>
        <taxon>Pseudomonadati</taxon>
        <taxon>Pseudomonadota</taxon>
        <taxon>Betaproteobacteria</taxon>
        <taxon>Burkholderiales</taxon>
        <taxon>Burkholderiaceae</taxon>
        <taxon>Ralstonia</taxon>
    </lineage>
</organism>
<comment type="caution">
    <text evidence="1">The sequence shown here is derived from an EMBL/GenBank/DDBJ whole genome shotgun (WGS) entry which is preliminary data.</text>
</comment>
<dbReference type="Proteomes" id="UP001190452">
    <property type="component" value="Unassembled WGS sequence"/>
</dbReference>
<evidence type="ECO:0000313" key="2">
    <source>
        <dbReference type="EMBL" id="CAJ0895324.1"/>
    </source>
</evidence>
<dbReference type="AlphaFoldDB" id="A0AAD2ENM0"/>
<proteinExistence type="predicted"/>
<dbReference type="Proteomes" id="UP001190002">
    <property type="component" value="Unassembled WGS sequence"/>
</dbReference>
<dbReference type="EMBL" id="CAUDKV010000026">
    <property type="protein sequence ID" value="CAJ0895324.1"/>
    <property type="molecule type" value="Genomic_DNA"/>
</dbReference>
<dbReference type="EMBL" id="CATVXE010000025">
    <property type="protein sequence ID" value="CAJ0695164.1"/>
    <property type="molecule type" value="Genomic_DNA"/>
</dbReference>
<gene>
    <name evidence="2" type="ORF">R77569_04484</name>
    <name evidence="1" type="ORF">R77591_04373</name>
</gene>
<sequence length="36" mass="4067">MAPLTEFASLLRKTFTQADRLLHRKTPLGSDILLPD</sequence>
<accession>A0AAD2ENM0</accession>
<protein>
    <submittedName>
        <fullName evidence="1">Uncharacterized protein</fullName>
    </submittedName>
</protein>
<name>A0AAD2ENM0_9RALS</name>
<reference evidence="1 4" key="1">
    <citation type="submission" date="2023-07" db="EMBL/GenBank/DDBJ databases">
        <authorList>
            <person name="Peeters C."/>
        </authorList>
    </citation>
    <scope>NUCLEOTIDE SEQUENCE</scope>
    <source>
        <strain evidence="2 4">R-77569</strain>
        <strain evidence="1">R-77591</strain>
    </source>
</reference>
<evidence type="ECO:0000313" key="4">
    <source>
        <dbReference type="Proteomes" id="UP001190452"/>
    </source>
</evidence>
<evidence type="ECO:0000313" key="3">
    <source>
        <dbReference type="Proteomes" id="UP001190002"/>
    </source>
</evidence>
<keyword evidence="4" id="KW-1185">Reference proteome</keyword>